<keyword evidence="2" id="KW-0812">Transmembrane</keyword>
<dbReference type="InterPro" id="IPR036770">
    <property type="entry name" value="Ankyrin_rpt-contain_sf"/>
</dbReference>
<dbReference type="RefSeq" id="WP_137055267.1">
    <property type="nucleotide sequence ID" value="NZ_BDEO01000008.1"/>
</dbReference>
<dbReference type="InterPro" id="IPR002110">
    <property type="entry name" value="Ankyrin_rpt"/>
</dbReference>
<name>A0A1M6WKH0_9GAMM</name>
<dbReference type="PROSITE" id="PS50088">
    <property type="entry name" value="ANK_REPEAT"/>
    <property type="match status" value="1"/>
</dbReference>
<dbReference type="Pfam" id="PF00023">
    <property type="entry name" value="Ank"/>
    <property type="match status" value="1"/>
</dbReference>
<keyword evidence="4" id="KW-1185">Reference proteome</keyword>
<sequence>MRSSVYLGIIVGFIGMMLSFPILADAMAAESRGGDQRASSEWEMAKEAVRNGDTELLEATIDSRKGIVNKVDGYFTLLGLAASKGDFEIVKMLVEEGADPDIANGSALYEAMPGTLKPHSKAEVEKRMTITLYLIRQGASLNHEVSGSIDGASLAEVYIMGLCDKDNNPEYSTEFLREREFEYPVLPVFRSNYVHIATLAKEEFGQYGMDRECVDFMFRATGSKGVAPYDKPILIYKTSGLEERLVP</sequence>
<evidence type="ECO:0000256" key="1">
    <source>
        <dbReference type="PROSITE-ProRule" id="PRU00023"/>
    </source>
</evidence>
<dbReference type="SUPFAM" id="SSF140860">
    <property type="entry name" value="Pseudo ankyrin repeat-like"/>
    <property type="match status" value="1"/>
</dbReference>
<keyword evidence="2" id="KW-1133">Transmembrane helix</keyword>
<keyword evidence="1" id="KW-0040">ANK repeat</keyword>
<organism evidence="3 4">
    <name type="scientific">Halomonas caseinilytica</name>
    <dbReference type="NCBI Taxonomy" id="438744"/>
    <lineage>
        <taxon>Bacteria</taxon>
        <taxon>Pseudomonadati</taxon>
        <taxon>Pseudomonadota</taxon>
        <taxon>Gammaproteobacteria</taxon>
        <taxon>Oceanospirillales</taxon>
        <taxon>Halomonadaceae</taxon>
        <taxon>Halomonas</taxon>
    </lineage>
</organism>
<dbReference type="AlphaFoldDB" id="A0A1M6WKH0"/>
<proteinExistence type="predicted"/>
<dbReference type="EMBL" id="FRAL01000006">
    <property type="protein sequence ID" value="SHK94201.1"/>
    <property type="molecule type" value="Genomic_DNA"/>
</dbReference>
<feature type="repeat" description="ANK" evidence="1">
    <location>
        <begin position="73"/>
        <end position="105"/>
    </location>
</feature>
<gene>
    <name evidence="3" type="ORF">SAMN05192556_106188</name>
</gene>
<keyword evidence="2" id="KW-0472">Membrane</keyword>
<reference evidence="4" key="1">
    <citation type="submission" date="2016-11" db="EMBL/GenBank/DDBJ databases">
        <authorList>
            <person name="Varghese N."/>
            <person name="Submissions S."/>
        </authorList>
    </citation>
    <scope>NUCLEOTIDE SEQUENCE [LARGE SCALE GENOMIC DNA]</scope>
    <source>
        <strain evidence="4">ALO Sharm</strain>
    </source>
</reference>
<dbReference type="OrthoDB" id="6174162at2"/>
<accession>A0A1M6WKH0</accession>
<evidence type="ECO:0000256" key="2">
    <source>
        <dbReference type="SAM" id="Phobius"/>
    </source>
</evidence>
<feature type="transmembrane region" description="Helical" evidence="2">
    <location>
        <begin position="6"/>
        <end position="24"/>
    </location>
</feature>
<dbReference type="PROSITE" id="PS50297">
    <property type="entry name" value="ANK_REP_REGION"/>
    <property type="match status" value="1"/>
</dbReference>
<dbReference type="Gene3D" id="1.25.40.20">
    <property type="entry name" value="Ankyrin repeat-containing domain"/>
    <property type="match status" value="1"/>
</dbReference>
<dbReference type="SMART" id="SM00248">
    <property type="entry name" value="ANK"/>
    <property type="match status" value="1"/>
</dbReference>
<evidence type="ECO:0000313" key="3">
    <source>
        <dbReference type="EMBL" id="SHK94201.1"/>
    </source>
</evidence>
<dbReference type="Proteomes" id="UP000184248">
    <property type="component" value="Unassembled WGS sequence"/>
</dbReference>
<evidence type="ECO:0000313" key="4">
    <source>
        <dbReference type="Proteomes" id="UP000184248"/>
    </source>
</evidence>
<protein>
    <submittedName>
        <fullName evidence="3">Ankyrin repeat-containing protein</fullName>
    </submittedName>
</protein>